<feature type="signal peptide" evidence="1">
    <location>
        <begin position="1"/>
        <end position="45"/>
    </location>
</feature>
<evidence type="ECO:0000313" key="2">
    <source>
        <dbReference type="EMBL" id="SFS15760.1"/>
    </source>
</evidence>
<evidence type="ECO:0000313" key="3">
    <source>
        <dbReference type="Proteomes" id="UP000199024"/>
    </source>
</evidence>
<keyword evidence="1" id="KW-0732">Signal</keyword>
<proteinExistence type="predicted"/>
<reference evidence="2 3" key="1">
    <citation type="submission" date="2016-10" db="EMBL/GenBank/DDBJ databases">
        <authorList>
            <person name="de Groot N.N."/>
        </authorList>
    </citation>
    <scope>NUCLEOTIDE SEQUENCE [LARGE SCALE GENOMIC DNA]</scope>
    <source>
        <strain evidence="2 3">DSM 21001</strain>
    </source>
</reference>
<name>A0A1I6MJ74_9BACT</name>
<dbReference type="EMBL" id="FOZL01000001">
    <property type="protein sequence ID" value="SFS15760.1"/>
    <property type="molecule type" value="Genomic_DNA"/>
</dbReference>
<feature type="chain" id="PRO_5011488082" evidence="1">
    <location>
        <begin position="46"/>
        <end position="218"/>
    </location>
</feature>
<dbReference type="AlphaFoldDB" id="A0A1I6MJ74"/>
<evidence type="ECO:0000256" key="1">
    <source>
        <dbReference type="SAM" id="SignalP"/>
    </source>
</evidence>
<accession>A0A1I6MJ74</accession>
<protein>
    <submittedName>
        <fullName evidence="2">Uncharacterized protein</fullName>
    </submittedName>
</protein>
<dbReference type="Proteomes" id="UP000199024">
    <property type="component" value="Unassembled WGS sequence"/>
</dbReference>
<keyword evidence="3" id="KW-1185">Reference proteome</keyword>
<organism evidence="2 3">
    <name type="scientific">Granulicella pectinivorans</name>
    <dbReference type="NCBI Taxonomy" id="474950"/>
    <lineage>
        <taxon>Bacteria</taxon>
        <taxon>Pseudomonadati</taxon>
        <taxon>Acidobacteriota</taxon>
        <taxon>Terriglobia</taxon>
        <taxon>Terriglobales</taxon>
        <taxon>Acidobacteriaceae</taxon>
        <taxon>Granulicella</taxon>
    </lineage>
</organism>
<sequence length="218" mass="24543">MFTSNVSSSCVRAETRDARCTTTSLSWVRRVTACVLLLVSAAAQAQQSSDPSRFDFYSIRLYMKADEVLYHMEQMKQSMGGRIYTDEQASVFVPKKHYTRSVVWETDRFTLIADLLQHRKKGKVSASVVGMSLHPKFATRMEAQGWFQANAPRFGPATFASKVGPDAENSLYFCHTVDGRSCEAQEPLLILGHNYMLMSDCGYVDRVGEPMPVEMARK</sequence>
<gene>
    <name evidence="2" type="ORF">SAMN05421771_2776</name>
</gene>